<evidence type="ECO:0000256" key="4">
    <source>
        <dbReference type="ARBA" id="ARBA00022763"/>
    </source>
</evidence>
<dbReference type="Proteomes" id="UP000479000">
    <property type="component" value="Unassembled WGS sequence"/>
</dbReference>
<keyword evidence="5" id="KW-0863">Zinc-finger</keyword>
<evidence type="ECO:0000256" key="7">
    <source>
        <dbReference type="ARBA" id="ARBA00023125"/>
    </source>
</evidence>
<evidence type="ECO:0000256" key="9">
    <source>
        <dbReference type="ARBA" id="ARBA00023242"/>
    </source>
</evidence>
<protein>
    <submittedName>
        <fullName evidence="10">Uncharacterized protein</fullName>
    </submittedName>
</protein>
<keyword evidence="6" id="KW-0862">Zinc</keyword>
<dbReference type="AlphaFoldDB" id="A0A6H5FY45"/>
<gene>
    <name evidence="10" type="ORF">NTEN_LOCUS959</name>
</gene>
<dbReference type="PANTHER" id="PTHR10142">
    <property type="entry name" value="DNA REPAIR PROTEIN COMPLEMENTING XP-A CELLS"/>
    <property type="match status" value="1"/>
</dbReference>
<dbReference type="GO" id="GO:0008270">
    <property type="term" value="F:zinc ion binding"/>
    <property type="evidence" value="ECO:0007669"/>
    <property type="project" value="UniProtKB-KW"/>
</dbReference>
<evidence type="ECO:0000256" key="5">
    <source>
        <dbReference type="ARBA" id="ARBA00022771"/>
    </source>
</evidence>
<proteinExistence type="inferred from homology"/>
<dbReference type="GO" id="GO:0003684">
    <property type="term" value="F:damaged DNA binding"/>
    <property type="evidence" value="ECO:0007669"/>
    <property type="project" value="InterPro"/>
</dbReference>
<evidence type="ECO:0000313" key="11">
    <source>
        <dbReference type="Proteomes" id="UP000479000"/>
    </source>
</evidence>
<accession>A0A6H5FY45</accession>
<keyword evidence="9" id="KW-0539">Nucleus</keyword>
<dbReference type="InterPro" id="IPR000465">
    <property type="entry name" value="XPA/RAD14"/>
</dbReference>
<evidence type="ECO:0000313" key="10">
    <source>
        <dbReference type="EMBL" id="CAA9994143.1"/>
    </source>
</evidence>
<evidence type="ECO:0000256" key="1">
    <source>
        <dbReference type="ARBA" id="ARBA00004123"/>
    </source>
</evidence>
<evidence type="ECO:0000256" key="3">
    <source>
        <dbReference type="ARBA" id="ARBA00022723"/>
    </source>
</evidence>
<keyword evidence="11" id="KW-1185">Reference proteome</keyword>
<dbReference type="InterPro" id="IPR022656">
    <property type="entry name" value="XPA_C"/>
</dbReference>
<comment type="similarity">
    <text evidence="2">Belongs to the XPA family.</text>
</comment>
<dbReference type="SUPFAM" id="SSF46955">
    <property type="entry name" value="Putative DNA-binding domain"/>
    <property type="match status" value="1"/>
</dbReference>
<comment type="subcellular location">
    <subcellularLocation>
        <location evidence="1">Nucleus</location>
    </subcellularLocation>
</comment>
<evidence type="ECO:0000256" key="6">
    <source>
        <dbReference type="ARBA" id="ARBA00022833"/>
    </source>
</evidence>
<keyword evidence="3" id="KW-0479">Metal-binding</keyword>
<keyword evidence="7" id="KW-0238">DNA-binding</keyword>
<dbReference type="InterPro" id="IPR009061">
    <property type="entry name" value="DNA-bd_dom_put_sf"/>
</dbReference>
<keyword evidence="4" id="KW-0227">DNA damage</keyword>
<dbReference type="GO" id="GO:0000715">
    <property type="term" value="P:nucleotide-excision repair, DNA damage recognition"/>
    <property type="evidence" value="ECO:0007669"/>
    <property type="project" value="TreeGrafter"/>
</dbReference>
<organism evidence="10 11">
    <name type="scientific">Nesidiocoris tenuis</name>
    <dbReference type="NCBI Taxonomy" id="355587"/>
    <lineage>
        <taxon>Eukaryota</taxon>
        <taxon>Metazoa</taxon>
        <taxon>Ecdysozoa</taxon>
        <taxon>Arthropoda</taxon>
        <taxon>Hexapoda</taxon>
        <taxon>Insecta</taxon>
        <taxon>Pterygota</taxon>
        <taxon>Neoptera</taxon>
        <taxon>Paraneoptera</taxon>
        <taxon>Hemiptera</taxon>
        <taxon>Heteroptera</taxon>
        <taxon>Panheteroptera</taxon>
        <taxon>Cimicomorpha</taxon>
        <taxon>Miridae</taxon>
        <taxon>Dicyphina</taxon>
        <taxon>Nesidiocoris</taxon>
    </lineage>
</organism>
<evidence type="ECO:0000256" key="8">
    <source>
        <dbReference type="ARBA" id="ARBA00023204"/>
    </source>
</evidence>
<dbReference type="EMBL" id="CADCXU010001727">
    <property type="protein sequence ID" value="CAA9994143.1"/>
    <property type="molecule type" value="Genomic_DNA"/>
</dbReference>
<dbReference type="GO" id="GO:0070914">
    <property type="term" value="P:UV-damage excision repair"/>
    <property type="evidence" value="ECO:0007669"/>
    <property type="project" value="TreeGrafter"/>
</dbReference>
<dbReference type="OrthoDB" id="68328at2759"/>
<dbReference type="SUPFAM" id="SSF57716">
    <property type="entry name" value="Glucocorticoid receptor-like (DNA-binding domain)"/>
    <property type="match status" value="1"/>
</dbReference>
<dbReference type="GO" id="GO:1901255">
    <property type="term" value="P:nucleotide-excision repair involved in interstrand cross-link repair"/>
    <property type="evidence" value="ECO:0007669"/>
    <property type="project" value="TreeGrafter"/>
</dbReference>
<dbReference type="NCBIfam" id="TIGR00598">
    <property type="entry name" value="rad14"/>
    <property type="match status" value="1"/>
</dbReference>
<sequence length="261" mass="30346">MSEKIALSKELKDKIERQRQNALSIRMKKKSASKPSILTVETIKKNVLSVDGVKYIDSQGGFLVKDKKFDDSEKTVIDGFDEDWNPEPIECTECSKEFLTSYLATHFGYKVCDSCRDEKDKHSLITKSDAKAEYLLKDCDFDLREPPLKFISKKNPHKTSYGEMKLYLLPQVEARALEVHGSLEKIEQLHQERTEKRQIAKNKKYTKDLKKLRMSVRSSLFNKTSGPEHQHDFGDEVYDEEDDSYSRTCKTCDFVDKYEKM</sequence>
<keyword evidence="8" id="KW-0234">DNA repair</keyword>
<dbReference type="Pfam" id="PF01286">
    <property type="entry name" value="XPA_N"/>
    <property type="match status" value="1"/>
</dbReference>
<dbReference type="PANTHER" id="PTHR10142:SF0">
    <property type="entry name" value="DNA REPAIR PROTEIN COMPLEMENTING XP-A CELLS"/>
    <property type="match status" value="1"/>
</dbReference>
<name>A0A6H5FY45_9HEMI</name>
<reference evidence="10 11" key="1">
    <citation type="submission" date="2020-02" db="EMBL/GenBank/DDBJ databases">
        <authorList>
            <person name="Ferguson B K."/>
        </authorList>
    </citation>
    <scope>NUCLEOTIDE SEQUENCE [LARGE SCALE GENOMIC DNA]</scope>
</reference>
<dbReference type="Gene3D" id="3.90.530.10">
    <property type="entry name" value="XPA C-terminal domain"/>
    <property type="match status" value="1"/>
</dbReference>
<dbReference type="GO" id="GO:0000110">
    <property type="term" value="C:nucleotide-excision repair factor 1 complex"/>
    <property type="evidence" value="ECO:0007669"/>
    <property type="project" value="TreeGrafter"/>
</dbReference>
<dbReference type="GO" id="GO:0006284">
    <property type="term" value="P:base-excision repair"/>
    <property type="evidence" value="ECO:0007669"/>
    <property type="project" value="TreeGrafter"/>
</dbReference>
<dbReference type="Pfam" id="PF05181">
    <property type="entry name" value="XPA_C"/>
    <property type="match status" value="1"/>
</dbReference>
<dbReference type="InterPro" id="IPR022652">
    <property type="entry name" value="Znf_XPA_CS"/>
</dbReference>
<dbReference type="CDD" id="cd21076">
    <property type="entry name" value="DBD_XPA"/>
    <property type="match status" value="1"/>
</dbReference>
<evidence type="ECO:0000256" key="2">
    <source>
        <dbReference type="ARBA" id="ARBA00005548"/>
    </source>
</evidence>
<dbReference type="InterPro" id="IPR037129">
    <property type="entry name" value="XPA_sf"/>
</dbReference>